<dbReference type="SUPFAM" id="SSF53448">
    <property type="entry name" value="Nucleotide-diphospho-sugar transferases"/>
    <property type="match status" value="1"/>
</dbReference>
<dbReference type="Gene3D" id="3.90.550.10">
    <property type="entry name" value="Spore Coat Polysaccharide Biosynthesis Protein SpsA, Chain A"/>
    <property type="match status" value="1"/>
</dbReference>
<sequence>MMKKPRVLISILNWNKADETLICLSSLKTEKPIESAEVQVVVIDNGSEPADFAILESGIKGSDVTLVHMPENLGFTGGHNFAIQKAFDDGYDFIWLLNNDAMVLPGTLEKLLETMRSELRCGAASPVIRHSHDEASIEGCVNLHDWKLRTTVWMRSIPECKAKQIAAPESVWLIGTAILFRTAALQDTGMLDDRMFAYYDDNDIGARLSAAGWHSRCVFDASVTHAAKEEGGLRPLYYHYLMQRNQMLFWHKNTPLGYRRFLWLKLIDTALHNANRLHARGLYAQGDAALLGAWDFIVGKFGAPKLGRSVPFPMRLACKVSALRNRKILKNSSISASRTS</sequence>
<proteinExistence type="inferred from homology"/>
<comment type="similarity">
    <text evidence="1">Belongs to the glycosyltransferase 2 family.</text>
</comment>
<gene>
    <name evidence="5" type="ORF">NX786_07965</name>
</gene>
<dbReference type="RefSeq" id="WP_259448412.1">
    <property type="nucleotide sequence ID" value="NZ_CP119520.1"/>
</dbReference>
<dbReference type="EMBL" id="JANUHC010000002">
    <property type="protein sequence ID" value="MCS0629265.1"/>
    <property type="molecule type" value="Genomic_DNA"/>
</dbReference>
<evidence type="ECO:0000313" key="6">
    <source>
        <dbReference type="Proteomes" id="UP001165263"/>
    </source>
</evidence>
<keyword evidence="2" id="KW-0328">Glycosyltransferase</keyword>
<evidence type="ECO:0000256" key="2">
    <source>
        <dbReference type="ARBA" id="ARBA00022676"/>
    </source>
</evidence>
<organism evidence="5 6">
    <name type="scientific">Telluria mixta</name>
    <dbReference type="NCBI Taxonomy" id="34071"/>
    <lineage>
        <taxon>Bacteria</taxon>
        <taxon>Pseudomonadati</taxon>
        <taxon>Pseudomonadota</taxon>
        <taxon>Betaproteobacteria</taxon>
        <taxon>Burkholderiales</taxon>
        <taxon>Oxalobacteraceae</taxon>
        <taxon>Telluria group</taxon>
        <taxon>Telluria</taxon>
    </lineage>
</organism>
<dbReference type="PANTHER" id="PTHR43179:SF12">
    <property type="entry name" value="GALACTOFURANOSYLTRANSFERASE GLFT2"/>
    <property type="match status" value="1"/>
</dbReference>
<comment type="caution">
    <text evidence="5">The sequence shown here is derived from an EMBL/GenBank/DDBJ whole genome shotgun (WGS) entry which is preliminary data.</text>
</comment>
<evidence type="ECO:0000313" key="5">
    <source>
        <dbReference type="EMBL" id="MCS0629265.1"/>
    </source>
</evidence>
<accession>A0ABT2BVV0</accession>
<protein>
    <submittedName>
        <fullName evidence="5">Glycosyltransferase family 2 protein</fullName>
    </submittedName>
</protein>
<dbReference type="InterPro" id="IPR029044">
    <property type="entry name" value="Nucleotide-diphossugar_trans"/>
</dbReference>
<evidence type="ECO:0000256" key="1">
    <source>
        <dbReference type="ARBA" id="ARBA00006739"/>
    </source>
</evidence>
<evidence type="ECO:0000259" key="4">
    <source>
        <dbReference type="Pfam" id="PF00535"/>
    </source>
</evidence>
<keyword evidence="6" id="KW-1185">Reference proteome</keyword>
<name>A0ABT2BVV0_9BURK</name>
<dbReference type="CDD" id="cd04186">
    <property type="entry name" value="GT_2_like_c"/>
    <property type="match status" value="1"/>
</dbReference>
<dbReference type="Proteomes" id="UP001165263">
    <property type="component" value="Unassembled WGS sequence"/>
</dbReference>
<keyword evidence="3" id="KW-0808">Transferase</keyword>
<reference evidence="5" key="1">
    <citation type="submission" date="2022-08" db="EMBL/GenBank/DDBJ databases">
        <title>Reclassification of Massilia species as members of the genera Telluria, Duganella, Pseudoduganella, Mokoshia gen. nov. and Zemynaea gen. nov. using orthogonal and non-orthogonal genome-based approaches.</title>
        <authorList>
            <person name="Bowman J.P."/>
        </authorList>
    </citation>
    <scope>NUCLEOTIDE SEQUENCE</scope>
    <source>
        <strain evidence="5">LMG 11547</strain>
    </source>
</reference>
<dbReference type="PANTHER" id="PTHR43179">
    <property type="entry name" value="RHAMNOSYLTRANSFERASE WBBL"/>
    <property type="match status" value="1"/>
</dbReference>
<dbReference type="Pfam" id="PF00535">
    <property type="entry name" value="Glycos_transf_2"/>
    <property type="match status" value="1"/>
</dbReference>
<feature type="domain" description="Glycosyltransferase 2-like" evidence="4">
    <location>
        <begin position="11"/>
        <end position="136"/>
    </location>
</feature>
<evidence type="ECO:0000256" key="3">
    <source>
        <dbReference type="ARBA" id="ARBA00022679"/>
    </source>
</evidence>
<dbReference type="InterPro" id="IPR001173">
    <property type="entry name" value="Glyco_trans_2-like"/>
</dbReference>